<keyword evidence="2" id="KW-1185">Reference proteome</keyword>
<protein>
    <submittedName>
        <fullName evidence="1">Uncharacterized protein</fullName>
    </submittedName>
</protein>
<proteinExistence type="predicted"/>
<dbReference type="KEGG" id="blq:L21SP5_03104"/>
<dbReference type="EMBL" id="CP013118">
    <property type="protein sequence ID" value="ALO16720.1"/>
    <property type="molecule type" value="Genomic_DNA"/>
</dbReference>
<gene>
    <name evidence="1" type="ORF">L21SP5_03104</name>
</gene>
<sequence length="147" mass="16781">MGGKYSEIPSPALPGSGSKGMISARNFGHPRLRPFVSNTCANIMPLAVQVNLNKLCISGLLGVNLHFISSNVWLSDSHVWRRSKKKTCRKGRFFRLVIMLSGFFNFKHVCKCFFEGFFWQCSCSHLRLPVNRNEQKRRDTLNTKHCC</sequence>
<accession>A0A0S2I394</accession>
<name>A0A0S2I394_9BACT</name>
<reference evidence="1 2" key="1">
    <citation type="submission" date="2015-11" db="EMBL/GenBank/DDBJ databases">
        <title>Description and complete genome sequence of a novel strain predominating in hypersaline microbial mats and representing a new family of the Bacteriodetes phylum.</title>
        <authorList>
            <person name="Spring S."/>
            <person name="Bunk B."/>
            <person name="Sproer C."/>
            <person name="Klenk H.-P."/>
        </authorList>
    </citation>
    <scope>NUCLEOTIDE SEQUENCE [LARGE SCALE GENOMIC DNA]</scope>
    <source>
        <strain evidence="1 2">L21-Spi-D4</strain>
    </source>
</reference>
<organism evidence="1 2">
    <name type="scientific">Salinivirga cyanobacteriivorans</name>
    <dbReference type="NCBI Taxonomy" id="1307839"/>
    <lineage>
        <taxon>Bacteria</taxon>
        <taxon>Pseudomonadati</taxon>
        <taxon>Bacteroidota</taxon>
        <taxon>Bacteroidia</taxon>
        <taxon>Bacteroidales</taxon>
        <taxon>Salinivirgaceae</taxon>
        <taxon>Salinivirga</taxon>
    </lineage>
</organism>
<evidence type="ECO:0000313" key="1">
    <source>
        <dbReference type="EMBL" id="ALO16720.1"/>
    </source>
</evidence>
<evidence type="ECO:0000313" key="2">
    <source>
        <dbReference type="Proteomes" id="UP000064893"/>
    </source>
</evidence>
<dbReference type="Proteomes" id="UP000064893">
    <property type="component" value="Chromosome"/>
</dbReference>
<dbReference type="AlphaFoldDB" id="A0A0S2I394"/>